<sequence length="330" mass="35270">MKKIIKPLTILVLPFFLLSSAKGEDLKKVAQTGLQFLKVDMLASAAAMGGAFTMAGKGANAMFYNPAGMSTTESGFDLVTSNTSWIADINYIAAGIARSFGNLGTVGVSFVTSDYGDIQGTRLDASTAAGYVETDIGNVNSQAIGISYARILTDKFRVGGQVKFTSQALGANLMPEGETKNNEVSGLAYDFGTIFYPGFKSLAFGMSIRNFSPQYKYEEEAFELPLTFNIGTSVNLFDFVNGPSNSALLIAVDAVHPRDYSERVHVGAEYLFADLLAVRAGYKTNYDEEALSMGFGVKYAVGGIGLRIDYSYSQLGAFDGVSRITIGGSF</sequence>
<accession>A0A381NF23</accession>
<protein>
    <recommendedName>
        <fullName evidence="2">PorV/PorQ family protein</fullName>
    </recommendedName>
</protein>
<organism evidence="1">
    <name type="scientific">marine metagenome</name>
    <dbReference type="NCBI Taxonomy" id="408172"/>
    <lineage>
        <taxon>unclassified sequences</taxon>
        <taxon>metagenomes</taxon>
        <taxon>ecological metagenomes</taxon>
    </lineage>
</organism>
<evidence type="ECO:0000313" key="1">
    <source>
        <dbReference type="EMBL" id="SUZ52999.1"/>
    </source>
</evidence>
<dbReference type="EMBL" id="UINC01000308">
    <property type="protein sequence ID" value="SUZ52999.1"/>
    <property type="molecule type" value="Genomic_DNA"/>
</dbReference>
<dbReference type="Gene3D" id="2.40.160.60">
    <property type="entry name" value="Outer membrane protein transport protein (OMPP1/FadL/TodX)"/>
    <property type="match status" value="1"/>
</dbReference>
<name>A0A381NF23_9ZZZZ</name>
<evidence type="ECO:0008006" key="2">
    <source>
        <dbReference type="Google" id="ProtNLM"/>
    </source>
</evidence>
<proteinExistence type="predicted"/>
<dbReference type="NCBIfam" id="NF033709">
    <property type="entry name" value="PorV_fam"/>
    <property type="match status" value="1"/>
</dbReference>
<gene>
    <name evidence="1" type="ORF">METZ01_LOCUS5853</name>
</gene>
<dbReference type="SUPFAM" id="SSF56935">
    <property type="entry name" value="Porins"/>
    <property type="match status" value="1"/>
</dbReference>
<dbReference type="AlphaFoldDB" id="A0A381NF23"/>
<reference evidence="1" key="1">
    <citation type="submission" date="2018-05" db="EMBL/GenBank/DDBJ databases">
        <authorList>
            <person name="Lanie J.A."/>
            <person name="Ng W.-L."/>
            <person name="Kazmierczak K.M."/>
            <person name="Andrzejewski T.M."/>
            <person name="Davidsen T.M."/>
            <person name="Wayne K.J."/>
            <person name="Tettelin H."/>
            <person name="Glass J.I."/>
            <person name="Rusch D."/>
            <person name="Podicherti R."/>
            <person name="Tsui H.-C.T."/>
            <person name="Winkler M.E."/>
        </authorList>
    </citation>
    <scope>NUCLEOTIDE SEQUENCE</scope>
</reference>